<accession>A0A9N7VCZ3</accession>
<gene>
    <name evidence="2" type="ORF">PLEPLA_LOCUS34787</name>
</gene>
<evidence type="ECO:0000313" key="3">
    <source>
        <dbReference type="Proteomes" id="UP001153269"/>
    </source>
</evidence>
<sequence>MSRAPLLLYNGLRGKLERKRLSSGGREGGERTRGAVRAHICTQLLLNTEDVEDRGHITGSLTERSGDRGHITCSLTERSGDRGHSFSPQSPSSIQRSPIPPKTSCLVYCHITGGSCQASALDQFISRAPMKGVVQAGILGR</sequence>
<evidence type="ECO:0000313" key="2">
    <source>
        <dbReference type="EMBL" id="CAB1447090.1"/>
    </source>
</evidence>
<comment type="caution">
    <text evidence="2">The sequence shown here is derived from an EMBL/GenBank/DDBJ whole genome shotgun (WGS) entry which is preliminary data.</text>
</comment>
<feature type="region of interest" description="Disordered" evidence="1">
    <location>
        <begin position="58"/>
        <end position="98"/>
    </location>
</feature>
<organism evidence="2 3">
    <name type="scientific">Pleuronectes platessa</name>
    <name type="common">European plaice</name>
    <dbReference type="NCBI Taxonomy" id="8262"/>
    <lineage>
        <taxon>Eukaryota</taxon>
        <taxon>Metazoa</taxon>
        <taxon>Chordata</taxon>
        <taxon>Craniata</taxon>
        <taxon>Vertebrata</taxon>
        <taxon>Euteleostomi</taxon>
        <taxon>Actinopterygii</taxon>
        <taxon>Neopterygii</taxon>
        <taxon>Teleostei</taxon>
        <taxon>Neoteleostei</taxon>
        <taxon>Acanthomorphata</taxon>
        <taxon>Carangaria</taxon>
        <taxon>Pleuronectiformes</taxon>
        <taxon>Pleuronectoidei</taxon>
        <taxon>Pleuronectidae</taxon>
        <taxon>Pleuronectes</taxon>
    </lineage>
</organism>
<name>A0A9N7VCZ3_PLEPL</name>
<dbReference type="AlphaFoldDB" id="A0A9N7VCZ3"/>
<dbReference type="Proteomes" id="UP001153269">
    <property type="component" value="Unassembled WGS sequence"/>
</dbReference>
<evidence type="ECO:0000256" key="1">
    <source>
        <dbReference type="SAM" id="MobiDB-lite"/>
    </source>
</evidence>
<proteinExistence type="predicted"/>
<protein>
    <submittedName>
        <fullName evidence="2">Uncharacterized protein</fullName>
    </submittedName>
</protein>
<reference evidence="2" key="1">
    <citation type="submission" date="2020-03" db="EMBL/GenBank/DDBJ databases">
        <authorList>
            <person name="Weist P."/>
        </authorList>
    </citation>
    <scope>NUCLEOTIDE SEQUENCE</scope>
</reference>
<feature type="compositionally biased region" description="Low complexity" evidence="1">
    <location>
        <begin position="87"/>
        <end position="97"/>
    </location>
</feature>
<keyword evidence="3" id="KW-1185">Reference proteome</keyword>
<dbReference type="EMBL" id="CADEAL010003936">
    <property type="protein sequence ID" value="CAB1447090.1"/>
    <property type="molecule type" value="Genomic_DNA"/>
</dbReference>